<comment type="caution">
    <text evidence="2">The sequence shown here is derived from an EMBL/GenBank/DDBJ whole genome shotgun (WGS) entry which is preliminary data.</text>
</comment>
<gene>
    <name evidence="2" type="ORF">GCM10022223_14790</name>
</gene>
<name>A0ABP6Z9B8_9ACTN</name>
<reference evidence="3" key="1">
    <citation type="journal article" date="2019" name="Int. J. Syst. Evol. Microbiol.">
        <title>The Global Catalogue of Microorganisms (GCM) 10K type strain sequencing project: providing services to taxonomists for standard genome sequencing and annotation.</title>
        <authorList>
            <consortium name="The Broad Institute Genomics Platform"/>
            <consortium name="The Broad Institute Genome Sequencing Center for Infectious Disease"/>
            <person name="Wu L."/>
            <person name="Ma J."/>
        </authorList>
    </citation>
    <scope>NUCLEOTIDE SEQUENCE [LARGE SCALE GENOMIC DNA]</scope>
    <source>
        <strain evidence="3">JCM 16902</strain>
    </source>
</reference>
<dbReference type="EMBL" id="BAAAZO010000002">
    <property type="protein sequence ID" value="GAA3600272.1"/>
    <property type="molecule type" value="Genomic_DNA"/>
</dbReference>
<dbReference type="InterPro" id="IPR029039">
    <property type="entry name" value="Flavoprotein-like_sf"/>
</dbReference>
<dbReference type="RefSeq" id="WP_231486229.1">
    <property type="nucleotide sequence ID" value="NZ_BAAAZO010000002.1"/>
</dbReference>
<evidence type="ECO:0000256" key="1">
    <source>
        <dbReference type="SAM" id="MobiDB-lite"/>
    </source>
</evidence>
<evidence type="ECO:0000313" key="2">
    <source>
        <dbReference type="EMBL" id="GAA3600272.1"/>
    </source>
</evidence>
<accession>A0ABP6Z9B8</accession>
<evidence type="ECO:0000313" key="3">
    <source>
        <dbReference type="Proteomes" id="UP001501074"/>
    </source>
</evidence>
<feature type="compositionally biased region" description="Polar residues" evidence="1">
    <location>
        <begin position="94"/>
        <end position="106"/>
    </location>
</feature>
<proteinExistence type="predicted"/>
<dbReference type="Proteomes" id="UP001501074">
    <property type="component" value="Unassembled WGS sequence"/>
</dbReference>
<protein>
    <submittedName>
        <fullName evidence="2">Uncharacterized protein</fullName>
    </submittedName>
</protein>
<keyword evidence="3" id="KW-1185">Reference proteome</keyword>
<sequence length="106" mass="11604">MAATNQRRIGGAAVSSGLSGVLLVYFSRTGENYFNEGRRVLEVGNTEVRADMITERIECDVYRIEAADPTPKRTNPRCSAIHKSRRTTPGRGSPNRSRTSAGTTQC</sequence>
<organism evidence="2 3">
    <name type="scientific">Kineosporia mesophila</name>
    <dbReference type="NCBI Taxonomy" id="566012"/>
    <lineage>
        <taxon>Bacteria</taxon>
        <taxon>Bacillati</taxon>
        <taxon>Actinomycetota</taxon>
        <taxon>Actinomycetes</taxon>
        <taxon>Kineosporiales</taxon>
        <taxon>Kineosporiaceae</taxon>
        <taxon>Kineosporia</taxon>
    </lineage>
</organism>
<feature type="region of interest" description="Disordered" evidence="1">
    <location>
        <begin position="68"/>
        <end position="106"/>
    </location>
</feature>
<dbReference type="Gene3D" id="3.40.50.360">
    <property type="match status" value="1"/>
</dbReference>